<dbReference type="EMBL" id="MOOP01000109">
    <property type="protein sequence ID" value="OUB46038.1"/>
    <property type="molecule type" value="Genomic_DNA"/>
</dbReference>
<evidence type="ECO:0000313" key="1">
    <source>
        <dbReference type="EMBL" id="OUB46038.1"/>
    </source>
</evidence>
<dbReference type="Proteomes" id="UP000195120">
    <property type="component" value="Unassembled WGS sequence"/>
</dbReference>
<sequence length="178" mass="20542">MQDNKKKKIESASEILKKYAAQPTFNKGNFDDGIRWTRIPSDLRNYLFLSDYGVREATLVLYMILVEYFNEDDGCAYPTQTQLALLMNKKPNAIKGYIKALKDVGLIKVVSRGKGFSNRYLPLQPLEKSVLLSRFTSANERYTKLCAELKDHDTRDIKRMPDHMKANRERREGEGISI</sequence>
<name>A0A9X6QMR9_BACTU</name>
<dbReference type="Pfam" id="PF13730">
    <property type="entry name" value="HTH_36"/>
    <property type="match status" value="1"/>
</dbReference>
<accession>A0A9X6QMR9</accession>
<evidence type="ECO:0000313" key="2">
    <source>
        <dbReference type="Proteomes" id="UP000195120"/>
    </source>
</evidence>
<dbReference type="Gene3D" id="1.10.10.10">
    <property type="entry name" value="Winged helix-like DNA-binding domain superfamily/Winged helix DNA-binding domain"/>
    <property type="match status" value="1"/>
</dbReference>
<gene>
    <name evidence="1" type="ORF">BK741_19995</name>
</gene>
<evidence type="ECO:0008006" key="3">
    <source>
        <dbReference type="Google" id="ProtNLM"/>
    </source>
</evidence>
<dbReference type="AlphaFoldDB" id="A0A9X6QMR9"/>
<comment type="caution">
    <text evidence="1">The sequence shown here is derived from an EMBL/GenBank/DDBJ whole genome shotgun (WGS) entry which is preliminary data.</text>
</comment>
<protein>
    <recommendedName>
        <fullName evidence="3">Helix-turn-helix domain-containing protein</fullName>
    </recommendedName>
</protein>
<proteinExistence type="predicted"/>
<reference evidence="1 2" key="1">
    <citation type="submission" date="2016-10" db="EMBL/GenBank/DDBJ databases">
        <title>Comparative genomics of Bacillus thuringiensis reveals a path to pathogens against multiple invertebrate hosts.</title>
        <authorList>
            <person name="Zheng J."/>
            <person name="Gao Q."/>
            <person name="Liu H."/>
            <person name="Peng D."/>
            <person name="Ruan L."/>
            <person name="Sun M."/>
        </authorList>
    </citation>
    <scope>NUCLEOTIDE SEQUENCE [LARGE SCALE GENOMIC DNA]</scope>
    <source>
        <strain evidence="1">BGSC 4BW1</strain>
    </source>
</reference>
<dbReference type="InterPro" id="IPR036388">
    <property type="entry name" value="WH-like_DNA-bd_sf"/>
</dbReference>
<organism evidence="1 2">
    <name type="scientific">Bacillus thuringiensis serovar iberica</name>
    <dbReference type="NCBI Taxonomy" id="180866"/>
    <lineage>
        <taxon>Bacteria</taxon>
        <taxon>Bacillati</taxon>
        <taxon>Bacillota</taxon>
        <taxon>Bacilli</taxon>
        <taxon>Bacillales</taxon>
        <taxon>Bacillaceae</taxon>
        <taxon>Bacillus</taxon>
        <taxon>Bacillus cereus group</taxon>
    </lineage>
</organism>